<sequence>MQIFLTLKAVLDIKLLPVYMTEWQDLLIGKGAVMIDIVPYLSRNFNKPQPSMFGEQCRSLVSLCTTMVENQLATLLRTSLCPPSTMRGLINYGTHCSINSIVQCLYETRELRDLILCVDEQEYQAHNTVAMNLKALIREMKENDRLPCDPGFLIDSMSVYSGMSFKIQEDSDLVFTCIINALADGHRTGKGIGKLWDIECEEHMRCLSCNKVRSVLKNANSIPLLIDGALPNELQEYMKQYADNTRTACDWHCTNCHRKTQLEITSKVVSLPPVVCMKLGRVKNTGRDTAHIVKMGTRFAFPETVDLKYIMKGPEASVSAIYELYAVVAHCGTHYSGHYTAYLRCGIQGWYLADDAHVRLCSWADVQNTYEAGSNLYDRVAHTHSVSQTL</sequence>
<dbReference type="GO" id="GO:0005634">
    <property type="term" value="C:nucleus"/>
    <property type="evidence" value="ECO:0007669"/>
    <property type="project" value="TreeGrafter"/>
</dbReference>
<accession>A0AAY5L1Z1</accession>
<dbReference type="CDD" id="cd02257">
    <property type="entry name" value="Peptidase_C19"/>
    <property type="match status" value="1"/>
</dbReference>
<dbReference type="InterPro" id="IPR038765">
    <property type="entry name" value="Papain-like_cys_pep_sf"/>
</dbReference>
<dbReference type="PANTHER" id="PTHR24006:SF796">
    <property type="entry name" value="UBL CARBOXYL-TERMINAL HYDROLASE 18-RELATED"/>
    <property type="match status" value="1"/>
</dbReference>
<organism evidence="2 3">
    <name type="scientific">Esox lucius</name>
    <name type="common">Northern pike</name>
    <dbReference type="NCBI Taxonomy" id="8010"/>
    <lineage>
        <taxon>Eukaryota</taxon>
        <taxon>Metazoa</taxon>
        <taxon>Chordata</taxon>
        <taxon>Craniata</taxon>
        <taxon>Vertebrata</taxon>
        <taxon>Euteleostomi</taxon>
        <taxon>Actinopterygii</taxon>
        <taxon>Neopterygii</taxon>
        <taxon>Teleostei</taxon>
        <taxon>Protacanthopterygii</taxon>
        <taxon>Esociformes</taxon>
        <taxon>Esocidae</taxon>
        <taxon>Esox</taxon>
    </lineage>
</organism>
<dbReference type="InterPro" id="IPR018200">
    <property type="entry name" value="USP_CS"/>
</dbReference>
<dbReference type="SUPFAM" id="SSF54001">
    <property type="entry name" value="Cysteine proteinases"/>
    <property type="match status" value="1"/>
</dbReference>
<dbReference type="PROSITE" id="PS50235">
    <property type="entry name" value="USP_3"/>
    <property type="match status" value="1"/>
</dbReference>
<proteinExistence type="predicted"/>
<evidence type="ECO:0000313" key="2">
    <source>
        <dbReference type="Ensembl" id="ENSELUP00000092742.1"/>
    </source>
</evidence>
<evidence type="ECO:0000259" key="1">
    <source>
        <dbReference type="PROSITE" id="PS50235"/>
    </source>
</evidence>
<keyword evidence="3" id="KW-1185">Reference proteome</keyword>
<dbReference type="PANTHER" id="PTHR24006">
    <property type="entry name" value="UBIQUITIN CARBOXYL-TERMINAL HYDROLASE"/>
    <property type="match status" value="1"/>
</dbReference>
<dbReference type="GeneTree" id="ENSGT00940000174573"/>
<reference evidence="2" key="3">
    <citation type="submission" date="2025-09" db="UniProtKB">
        <authorList>
            <consortium name="Ensembl"/>
        </authorList>
    </citation>
    <scope>IDENTIFICATION</scope>
</reference>
<dbReference type="InterPro" id="IPR001394">
    <property type="entry name" value="Peptidase_C19_UCH"/>
</dbReference>
<dbReference type="Gene3D" id="3.90.70.10">
    <property type="entry name" value="Cysteine proteinases"/>
    <property type="match status" value="1"/>
</dbReference>
<dbReference type="GO" id="GO:0005829">
    <property type="term" value="C:cytosol"/>
    <property type="evidence" value="ECO:0007669"/>
    <property type="project" value="TreeGrafter"/>
</dbReference>
<dbReference type="PROSITE" id="PS00973">
    <property type="entry name" value="USP_2"/>
    <property type="match status" value="1"/>
</dbReference>
<dbReference type="Pfam" id="PF00443">
    <property type="entry name" value="UCH"/>
    <property type="match status" value="1"/>
</dbReference>
<dbReference type="GO" id="GO:0016579">
    <property type="term" value="P:protein deubiquitination"/>
    <property type="evidence" value="ECO:0007669"/>
    <property type="project" value="InterPro"/>
</dbReference>
<protein>
    <recommendedName>
        <fullName evidence="1">USP domain-containing protein</fullName>
    </recommendedName>
</protein>
<name>A0AAY5L1Z1_ESOLU</name>
<feature type="domain" description="USP" evidence="1">
    <location>
        <begin position="87"/>
        <end position="380"/>
    </location>
</feature>
<reference evidence="2" key="2">
    <citation type="submission" date="2025-08" db="UniProtKB">
        <authorList>
            <consortium name="Ensembl"/>
        </authorList>
    </citation>
    <scope>IDENTIFICATION</scope>
</reference>
<reference evidence="3" key="1">
    <citation type="submission" date="2020-02" db="EMBL/GenBank/DDBJ databases">
        <title>Esox lucius (northern pike) genome, fEsoLuc1, primary haplotype.</title>
        <authorList>
            <person name="Myers G."/>
            <person name="Karagic N."/>
            <person name="Meyer A."/>
            <person name="Pippel M."/>
            <person name="Reichard M."/>
            <person name="Winkler S."/>
            <person name="Tracey A."/>
            <person name="Sims Y."/>
            <person name="Howe K."/>
            <person name="Rhie A."/>
            <person name="Formenti G."/>
            <person name="Durbin R."/>
            <person name="Fedrigo O."/>
            <person name="Jarvis E.D."/>
        </authorList>
    </citation>
    <scope>NUCLEOTIDE SEQUENCE [LARGE SCALE GENOMIC DNA]</scope>
</reference>
<dbReference type="GO" id="GO:0004843">
    <property type="term" value="F:cysteine-type deubiquitinase activity"/>
    <property type="evidence" value="ECO:0007669"/>
    <property type="project" value="InterPro"/>
</dbReference>
<evidence type="ECO:0000313" key="3">
    <source>
        <dbReference type="Proteomes" id="UP000265140"/>
    </source>
</evidence>
<dbReference type="InterPro" id="IPR028889">
    <property type="entry name" value="USP"/>
</dbReference>
<dbReference type="InterPro" id="IPR050164">
    <property type="entry name" value="Peptidase_C19"/>
</dbReference>
<dbReference type="Proteomes" id="UP000265140">
    <property type="component" value="Unassembled WGS sequence"/>
</dbReference>
<dbReference type="AlphaFoldDB" id="A0AAY5L1Z1"/>
<dbReference type="Ensembl" id="ENSELUT00000096853.1">
    <property type="protein sequence ID" value="ENSELUP00000092742.1"/>
    <property type="gene ID" value="ENSELUG00000039861.1"/>
</dbReference>